<feature type="domain" description="RDD" evidence="8">
    <location>
        <begin position="20"/>
        <end position="173"/>
    </location>
</feature>
<proteinExistence type="predicted"/>
<feature type="transmembrane region" description="Helical" evidence="7">
    <location>
        <begin position="88"/>
        <end position="108"/>
    </location>
</feature>
<evidence type="ECO:0000256" key="6">
    <source>
        <dbReference type="SAM" id="MobiDB-lite"/>
    </source>
</evidence>
<keyword evidence="5 7" id="KW-0472">Membrane</keyword>
<dbReference type="PANTHER" id="PTHR36115">
    <property type="entry name" value="PROLINE-RICH ANTIGEN HOMOLOG-RELATED"/>
    <property type="match status" value="1"/>
</dbReference>
<protein>
    <recommendedName>
        <fullName evidence="8">RDD domain-containing protein</fullName>
    </recommendedName>
</protein>
<dbReference type="InterPro" id="IPR010432">
    <property type="entry name" value="RDD"/>
</dbReference>
<reference evidence="9" key="1">
    <citation type="submission" date="2020-02" db="EMBL/GenBank/DDBJ databases">
        <authorList>
            <person name="Meier V. D."/>
        </authorList>
    </citation>
    <scope>NUCLEOTIDE SEQUENCE</scope>
    <source>
        <strain evidence="9">AVDCRST_MAG76</strain>
    </source>
</reference>
<dbReference type="AlphaFoldDB" id="A0A6J4I1V1"/>
<gene>
    <name evidence="9" type="ORF">AVDCRST_MAG76-1681</name>
</gene>
<evidence type="ECO:0000256" key="2">
    <source>
        <dbReference type="ARBA" id="ARBA00022475"/>
    </source>
</evidence>
<comment type="subcellular location">
    <subcellularLocation>
        <location evidence="1">Cell membrane</location>
        <topology evidence="1">Multi-pass membrane protein</topology>
    </subcellularLocation>
</comment>
<evidence type="ECO:0000256" key="3">
    <source>
        <dbReference type="ARBA" id="ARBA00022692"/>
    </source>
</evidence>
<feature type="compositionally biased region" description="Pro residues" evidence="6">
    <location>
        <begin position="198"/>
        <end position="214"/>
    </location>
</feature>
<evidence type="ECO:0000259" key="8">
    <source>
        <dbReference type="Pfam" id="PF06271"/>
    </source>
</evidence>
<evidence type="ECO:0000256" key="4">
    <source>
        <dbReference type="ARBA" id="ARBA00022989"/>
    </source>
</evidence>
<feature type="compositionally biased region" description="Low complexity" evidence="6">
    <location>
        <begin position="215"/>
        <end position="235"/>
    </location>
</feature>
<evidence type="ECO:0000256" key="1">
    <source>
        <dbReference type="ARBA" id="ARBA00004651"/>
    </source>
</evidence>
<feature type="region of interest" description="Disordered" evidence="6">
    <location>
        <begin position="183"/>
        <end position="262"/>
    </location>
</feature>
<organism evidence="9">
    <name type="scientific">uncultured Acidimicrobiales bacterium</name>
    <dbReference type="NCBI Taxonomy" id="310071"/>
    <lineage>
        <taxon>Bacteria</taxon>
        <taxon>Bacillati</taxon>
        <taxon>Actinomycetota</taxon>
        <taxon>Acidimicrobiia</taxon>
        <taxon>Acidimicrobiales</taxon>
        <taxon>environmental samples</taxon>
    </lineage>
</organism>
<dbReference type="GO" id="GO:0005886">
    <property type="term" value="C:plasma membrane"/>
    <property type="evidence" value="ECO:0007669"/>
    <property type="project" value="UniProtKB-SubCell"/>
</dbReference>
<feature type="compositionally biased region" description="Pro residues" evidence="6">
    <location>
        <begin position="239"/>
        <end position="262"/>
    </location>
</feature>
<keyword evidence="4 7" id="KW-1133">Transmembrane helix</keyword>
<evidence type="ECO:0000256" key="7">
    <source>
        <dbReference type="SAM" id="Phobius"/>
    </source>
</evidence>
<accession>A0A6J4I1V1</accession>
<keyword evidence="2" id="KW-1003">Cell membrane</keyword>
<sequence>MTYDTFQPAASPADPSRAVVLRLAAWLIDLALYVLVSFLTFLLLAERTEVTGSIFGSTFCERVRRTESFSECFEVNGTAWYTTGGRTLAHGALLLVWFLVVHVILQGLTGGSLGKLVTGVRVVREDGHRPGVGRALVRGLLWVVDGLPCCAPLVGLITMLATGRKQRVGDLVARTFVVRSADRGRAVRPAGATSAPTHPGPGSYPTPYGYPPAPGHSAGPASPAASQGPQAHPPGLGYPTPPQIHTPPPQGQRPSPRGQPPG</sequence>
<dbReference type="Pfam" id="PF06271">
    <property type="entry name" value="RDD"/>
    <property type="match status" value="1"/>
</dbReference>
<feature type="transmembrane region" description="Helical" evidence="7">
    <location>
        <begin position="139"/>
        <end position="161"/>
    </location>
</feature>
<dbReference type="PANTHER" id="PTHR36115:SF6">
    <property type="entry name" value="PROLINE-RICH ANTIGEN HOMOLOG"/>
    <property type="match status" value="1"/>
</dbReference>
<dbReference type="InterPro" id="IPR051791">
    <property type="entry name" value="Pra-immunoreactive"/>
</dbReference>
<dbReference type="EMBL" id="CADCSZ010000103">
    <property type="protein sequence ID" value="CAA9239505.1"/>
    <property type="molecule type" value="Genomic_DNA"/>
</dbReference>
<feature type="transmembrane region" description="Helical" evidence="7">
    <location>
        <begin position="23"/>
        <end position="45"/>
    </location>
</feature>
<evidence type="ECO:0000256" key="5">
    <source>
        <dbReference type="ARBA" id="ARBA00023136"/>
    </source>
</evidence>
<name>A0A6J4I1V1_9ACTN</name>
<evidence type="ECO:0000313" key="9">
    <source>
        <dbReference type="EMBL" id="CAA9239505.1"/>
    </source>
</evidence>
<keyword evidence="3 7" id="KW-0812">Transmembrane</keyword>